<proteinExistence type="predicted"/>
<sequence length="543" mass="60720">MEIKSEEPTQNRILLEETFYVLTKKNCVFRVRLSKTGLCLVKESENNVKEQIIPIQDIIGCRCLRSKKQSKNCACQSIPRSTNLKVVEENSGDLDDTDVSAYLYIYAYILVNNKGTSKKRERTIITLRFRSFDKYEDNNKEAQRWRTIIKRLIKGDNVSTSHIAEFSMSNKFKESRRLLVLCNPKSGPGKGRVIFQQKVVPILQEAEIPYDLHITKHANFAREFIRTCNIYQWSGIVLVGGDGIVFEAINGLFERWDWSDVAKNIPIGVVPGGSGNGLARSIAYHCSEPYDPSPTLPSALAAVRHHCAPMDLVRVETTSQIMFSFLSVGWGFLSDIDIESERLRMLGGQRFTVWSVARLIGLRSYSGRLWYLPANVPLVQAKPELNPGSSLDLPTEVHLETQTGRQRLDSWYSAASRRSAYFSATGSSYQSTTDSGGGGDNPGGDPDKPRMYGPGSQLPCLTQPLPATWKCMEGRFVMVHASYQTHLGEDCLFAPDAKLNDGTIWLLIVHGGTTRTQLLHFLLGLSTGAHAAMVTQVLIQKFV</sequence>
<evidence type="ECO:0000313" key="4">
    <source>
        <dbReference type="Proteomes" id="UP001168821"/>
    </source>
</evidence>
<comment type="caution">
    <text evidence="3">The sequence shown here is derived from an EMBL/GenBank/DDBJ whole genome shotgun (WGS) entry which is preliminary data.</text>
</comment>
<evidence type="ECO:0000313" key="3">
    <source>
        <dbReference type="EMBL" id="KAJ3663171.1"/>
    </source>
</evidence>
<accession>A0AA38MNR3</accession>
<dbReference type="Gene3D" id="3.40.50.10330">
    <property type="entry name" value="Probable inorganic polyphosphate/atp-NAD kinase, domain 1"/>
    <property type="match status" value="1"/>
</dbReference>
<organism evidence="3 4">
    <name type="scientific">Zophobas morio</name>
    <dbReference type="NCBI Taxonomy" id="2755281"/>
    <lineage>
        <taxon>Eukaryota</taxon>
        <taxon>Metazoa</taxon>
        <taxon>Ecdysozoa</taxon>
        <taxon>Arthropoda</taxon>
        <taxon>Hexapoda</taxon>
        <taxon>Insecta</taxon>
        <taxon>Pterygota</taxon>
        <taxon>Neoptera</taxon>
        <taxon>Endopterygota</taxon>
        <taxon>Coleoptera</taxon>
        <taxon>Polyphaga</taxon>
        <taxon>Cucujiformia</taxon>
        <taxon>Tenebrionidae</taxon>
        <taxon>Zophobas</taxon>
    </lineage>
</organism>
<keyword evidence="4" id="KW-1185">Reference proteome</keyword>
<dbReference type="Pfam" id="PF00781">
    <property type="entry name" value="DAGK_cat"/>
    <property type="match status" value="1"/>
</dbReference>
<feature type="region of interest" description="Disordered" evidence="1">
    <location>
        <begin position="425"/>
        <end position="454"/>
    </location>
</feature>
<evidence type="ECO:0000256" key="1">
    <source>
        <dbReference type="SAM" id="MobiDB-lite"/>
    </source>
</evidence>
<name>A0AA38MNR3_9CUCU</name>
<dbReference type="InterPro" id="IPR016064">
    <property type="entry name" value="NAD/diacylglycerol_kinase_sf"/>
</dbReference>
<evidence type="ECO:0000259" key="2">
    <source>
        <dbReference type="PROSITE" id="PS50146"/>
    </source>
</evidence>
<dbReference type="SMART" id="SM00046">
    <property type="entry name" value="DAGKc"/>
    <property type="match status" value="1"/>
</dbReference>
<dbReference type="GO" id="GO:0001727">
    <property type="term" value="F:lipid kinase activity"/>
    <property type="evidence" value="ECO:0007669"/>
    <property type="project" value="TreeGrafter"/>
</dbReference>
<dbReference type="PANTHER" id="PTHR12358:SF112">
    <property type="entry name" value="LD11247P-RELATED"/>
    <property type="match status" value="1"/>
</dbReference>
<dbReference type="InterPro" id="IPR001206">
    <property type="entry name" value="Diacylglycerol_kinase_cat_dom"/>
</dbReference>
<feature type="domain" description="DAGKc" evidence="2">
    <location>
        <begin position="173"/>
        <end position="319"/>
    </location>
</feature>
<feature type="compositionally biased region" description="Low complexity" evidence="1">
    <location>
        <begin position="425"/>
        <end position="434"/>
    </location>
</feature>
<dbReference type="InterPro" id="IPR017438">
    <property type="entry name" value="ATP-NAD_kinase_N"/>
</dbReference>
<dbReference type="PANTHER" id="PTHR12358">
    <property type="entry name" value="SPHINGOSINE KINASE"/>
    <property type="match status" value="1"/>
</dbReference>
<dbReference type="InterPro" id="IPR050187">
    <property type="entry name" value="Lipid_Phosphate_FormReg"/>
</dbReference>
<dbReference type="GO" id="GO:0005737">
    <property type="term" value="C:cytoplasm"/>
    <property type="evidence" value="ECO:0007669"/>
    <property type="project" value="TreeGrafter"/>
</dbReference>
<reference evidence="3" key="1">
    <citation type="journal article" date="2023" name="G3 (Bethesda)">
        <title>Whole genome assemblies of Zophobas morio and Tenebrio molitor.</title>
        <authorList>
            <person name="Kaur S."/>
            <person name="Stinson S.A."/>
            <person name="diCenzo G.C."/>
        </authorList>
    </citation>
    <scope>NUCLEOTIDE SEQUENCE</scope>
    <source>
        <strain evidence="3">QUZm001</strain>
    </source>
</reference>
<dbReference type="SUPFAM" id="SSF111331">
    <property type="entry name" value="NAD kinase/diacylglycerol kinase-like"/>
    <property type="match status" value="1"/>
</dbReference>
<dbReference type="PROSITE" id="PS50146">
    <property type="entry name" value="DAGK"/>
    <property type="match status" value="1"/>
</dbReference>
<dbReference type="GO" id="GO:0046512">
    <property type="term" value="P:sphingosine biosynthetic process"/>
    <property type="evidence" value="ECO:0007669"/>
    <property type="project" value="TreeGrafter"/>
</dbReference>
<dbReference type="Proteomes" id="UP001168821">
    <property type="component" value="Unassembled WGS sequence"/>
</dbReference>
<dbReference type="AlphaFoldDB" id="A0AA38MNR3"/>
<dbReference type="Gene3D" id="2.60.200.40">
    <property type="match status" value="1"/>
</dbReference>
<protein>
    <recommendedName>
        <fullName evidence="2">DAGKc domain-containing protein</fullName>
    </recommendedName>
</protein>
<dbReference type="GO" id="GO:0016020">
    <property type="term" value="C:membrane"/>
    <property type="evidence" value="ECO:0007669"/>
    <property type="project" value="TreeGrafter"/>
</dbReference>
<dbReference type="EMBL" id="JALNTZ010000002">
    <property type="protein sequence ID" value="KAJ3663171.1"/>
    <property type="molecule type" value="Genomic_DNA"/>
</dbReference>
<gene>
    <name evidence="3" type="ORF">Zmor_007477</name>
</gene>